<dbReference type="InterPro" id="IPR013196">
    <property type="entry name" value="HTH_11"/>
</dbReference>
<evidence type="ECO:0000259" key="1">
    <source>
        <dbReference type="Pfam" id="PF08279"/>
    </source>
</evidence>
<dbReference type="InterPro" id="IPR036390">
    <property type="entry name" value="WH_DNA-bd_sf"/>
</dbReference>
<dbReference type="Gene3D" id="1.10.10.10">
    <property type="entry name" value="Winged helix-like DNA-binding domain superfamily/Winged helix DNA-binding domain"/>
    <property type="match status" value="1"/>
</dbReference>
<feature type="domain" description="Helix-turn-helix type 11" evidence="1">
    <location>
        <begin position="6"/>
        <end position="42"/>
    </location>
</feature>
<dbReference type="PANTHER" id="PTHR40068:SF1">
    <property type="entry name" value="TRANSCRIPTION REPRESSOR NIAR-RELATED"/>
    <property type="match status" value="1"/>
</dbReference>
<dbReference type="InterPro" id="IPR026043">
    <property type="entry name" value="NadR"/>
</dbReference>
<dbReference type="EMBL" id="UFWD01000005">
    <property type="protein sequence ID" value="SUY84676.1"/>
    <property type="molecule type" value="Genomic_DNA"/>
</dbReference>
<dbReference type="PANTHER" id="PTHR40068">
    <property type="entry name" value="TRANSCRIPTION REPRESSOR NIAR-RELATED"/>
    <property type="match status" value="1"/>
</dbReference>
<dbReference type="SUPFAM" id="SSF46785">
    <property type="entry name" value="Winged helix' DNA-binding domain"/>
    <property type="match status" value="1"/>
</dbReference>
<accession>A0A381KMU5</accession>
<dbReference type="AlphaFoldDB" id="A0A381KMU5"/>
<name>A0A381KMU5_CLODI</name>
<proteinExistence type="predicted"/>
<protein>
    <submittedName>
        <fullName evidence="2">Small-molecule-binding protein</fullName>
    </submittedName>
</protein>
<dbReference type="InterPro" id="IPR036388">
    <property type="entry name" value="WH-like_DNA-bd_sf"/>
</dbReference>
<dbReference type="Pfam" id="PF08279">
    <property type="entry name" value="HTH_11"/>
    <property type="match status" value="1"/>
</dbReference>
<evidence type="ECO:0000313" key="2">
    <source>
        <dbReference type="EMBL" id="SUY84676.1"/>
    </source>
</evidence>
<organism evidence="2">
    <name type="scientific">Clostridioides difficile</name>
    <name type="common">Peptoclostridium difficile</name>
    <dbReference type="NCBI Taxonomy" id="1496"/>
    <lineage>
        <taxon>Bacteria</taxon>
        <taxon>Bacillati</taxon>
        <taxon>Bacillota</taxon>
        <taxon>Clostridia</taxon>
        <taxon>Peptostreptococcales</taxon>
        <taxon>Peptostreptococcaceae</taxon>
        <taxon>Clostridioides</taxon>
    </lineage>
</organism>
<reference evidence="2" key="1">
    <citation type="submission" date="2018-06" db="EMBL/GenBank/DDBJ databases">
        <authorList>
            <consortium name="Pathogen Informatics"/>
            <person name="Doyle S."/>
        </authorList>
    </citation>
    <scope>NUCLEOTIDE SEQUENCE</scope>
    <source>
        <strain evidence="2">NCTC13307</strain>
    </source>
</reference>
<gene>
    <name evidence="2" type="primary">nadR</name>
    <name evidence="2" type="ORF">NCTC13307_05144</name>
</gene>
<sequence>MNSNERRSKLIDILKESKHPVKGGTLAELLNVSRQVIVQDIAL</sequence>